<evidence type="ECO:0000256" key="1">
    <source>
        <dbReference type="SAM" id="Coils"/>
    </source>
</evidence>
<name>A0A1X1WPM5_MYCGO</name>
<comment type="caution">
    <text evidence="2">The sequence shown here is derived from an EMBL/GenBank/DDBJ whole genome shotgun (WGS) entry which is preliminary data.</text>
</comment>
<reference evidence="2 3" key="1">
    <citation type="submission" date="2016-01" db="EMBL/GenBank/DDBJ databases">
        <title>The new phylogeny of the genus Mycobacterium.</title>
        <authorList>
            <person name="Tarcisio F."/>
            <person name="Conor M."/>
            <person name="Antonella G."/>
            <person name="Elisabetta G."/>
            <person name="Giulia F.S."/>
            <person name="Sara T."/>
            <person name="Anna F."/>
            <person name="Clotilde B."/>
            <person name="Roberto B."/>
            <person name="Veronica D.S."/>
            <person name="Fabio R."/>
            <person name="Monica P."/>
            <person name="Olivier J."/>
            <person name="Enrico T."/>
            <person name="Nicola S."/>
        </authorList>
    </citation>
    <scope>NUCLEOTIDE SEQUENCE [LARGE SCALE GENOMIC DNA]</scope>
    <source>
        <strain evidence="2 3">DSM 44160</strain>
    </source>
</reference>
<organism evidence="2 3">
    <name type="scientific">Mycobacterium gordonae</name>
    <dbReference type="NCBI Taxonomy" id="1778"/>
    <lineage>
        <taxon>Bacteria</taxon>
        <taxon>Bacillati</taxon>
        <taxon>Actinomycetota</taxon>
        <taxon>Actinomycetes</taxon>
        <taxon>Mycobacteriales</taxon>
        <taxon>Mycobacteriaceae</taxon>
        <taxon>Mycobacterium</taxon>
    </lineage>
</organism>
<sequence>MEGITDRIAYLRKQLAEAEDELRQMIVISGDMMRGSTNVPDRTFVDDQGRLWEWCGGQPETWAWRITRLAHHQPRRCSEK</sequence>
<evidence type="ECO:0000313" key="2">
    <source>
        <dbReference type="EMBL" id="ORV88514.1"/>
    </source>
</evidence>
<dbReference type="AlphaFoldDB" id="A0A1X1WPM5"/>
<dbReference type="Proteomes" id="UP000193928">
    <property type="component" value="Unassembled WGS sequence"/>
</dbReference>
<dbReference type="EMBL" id="LQOY01000071">
    <property type="protein sequence ID" value="ORV88514.1"/>
    <property type="molecule type" value="Genomic_DNA"/>
</dbReference>
<protein>
    <submittedName>
        <fullName evidence="2">Uncharacterized protein</fullName>
    </submittedName>
</protein>
<accession>A0A1X1WPM5</accession>
<gene>
    <name evidence="2" type="ORF">AWC08_22250</name>
</gene>
<evidence type="ECO:0000313" key="3">
    <source>
        <dbReference type="Proteomes" id="UP000193928"/>
    </source>
</evidence>
<keyword evidence="1" id="KW-0175">Coiled coil</keyword>
<proteinExistence type="predicted"/>
<keyword evidence="3" id="KW-1185">Reference proteome</keyword>
<feature type="coiled-coil region" evidence="1">
    <location>
        <begin position="1"/>
        <end position="28"/>
    </location>
</feature>